<protein>
    <submittedName>
        <fullName evidence="1">Uncharacterized protein</fullName>
    </submittedName>
</protein>
<name>A0AAV4XV60_CAEEX</name>
<reference evidence="1 2" key="1">
    <citation type="submission" date="2021-06" db="EMBL/GenBank/DDBJ databases">
        <title>Caerostris extrusa draft genome.</title>
        <authorList>
            <person name="Kono N."/>
            <person name="Arakawa K."/>
        </authorList>
    </citation>
    <scope>NUCLEOTIDE SEQUENCE [LARGE SCALE GENOMIC DNA]</scope>
</reference>
<evidence type="ECO:0000313" key="1">
    <source>
        <dbReference type="EMBL" id="GIY98627.1"/>
    </source>
</evidence>
<accession>A0AAV4XV60</accession>
<evidence type="ECO:0000313" key="2">
    <source>
        <dbReference type="Proteomes" id="UP001054945"/>
    </source>
</evidence>
<dbReference type="AlphaFoldDB" id="A0AAV4XV60"/>
<gene>
    <name evidence="1" type="ORF">CEXT_233161</name>
</gene>
<comment type="caution">
    <text evidence="1">The sequence shown here is derived from an EMBL/GenBank/DDBJ whole genome shotgun (WGS) entry which is preliminary data.</text>
</comment>
<dbReference type="Proteomes" id="UP001054945">
    <property type="component" value="Unassembled WGS sequence"/>
</dbReference>
<organism evidence="1 2">
    <name type="scientific">Caerostris extrusa</name>
    <name type="common">Bark spider</name>
    <name type="synonym">Caerostris bankana</name>
    <dbReference type="NCBI Taxonomy" id="172846"/>
    <lineage>
        <taxon>Eukaryota</taxon>
        <taxon>Metazoa</taxon>
        <taxon>Ecdysozoa</taxon>
        <taxon>Arthropoda</taxon>
        <taxon>Chelicerata</taxon>
        <taxon>Arachnida</taxon>
        <taxon>Araneae</taxon>
        <taxon>Araneomorphae</taxon>
        <taxon>Entelegynae</taxon>
        <taxon>Araneoidea</taxon>
        <taxon>Araneidae</taxon>
        <taxon>Caerostris</taxon>
    </lineage>
</organism>
<proteinExistence type="predicted"/>
<keyword evidence="2" id="KW-1185">Reference proteome</keyword>
<dbReference type="EMBL" id="BPLR01018321">
    <property type="protein sequence ID" value="GIY98627.1"/>
    <property type="molecule type" value="Genomic_DNA"/>
</dbReference>
<sequence length="83" mass="9058">MACLCVSARIGTLQASPNGLPLCLYRKCVLYRQTRMANFCVSVGNGYFTGQPKWLVTVGNGYFTSKPEWLVFVPLPGMGALHG</sequence>